<dbReference type="AlphaFoldDB" id="A0A6P7GBE6"/>
<accession>A0A6P7GBE6</accession>
<reference evidence="1" key="1">
    <citation type="submission" date="2025-08" db="UniProtKB">
        <authorList>
            <consortium name="RefSeq"/>
        </authorList>
    </citation>
    <scope>IDENTIFICATION</scope>
    <source>
        <tissue evidence="1">Whole insect</tissue>
    </source>
</reference>
<dbReference type="RefSeq" id="XP_028146671.1">
    <property type="nucleotide sequence ID" value="XM_028290870.1"/>
</dbReference>
<sequence>MCSVYSGATLPAVHVRVEVLNIYLQKSTCFVKFALNPVFCNNEIFKVLPWFAFTNVRRRERHHKVRNSCNKHWKMSDLENNTTYSKPNLCNSKNNIAQSFN</sequence>
<protein>
    <submittedName>
        <fullName evidence="1">Uncharacterized protein LOC114340148</fullName>
    </submittedName>
</protein>
<proteinExistence type="predicted"/>
<organism evidence="1">
    <name type="scientific">Diabrotica virgifera virgifera</name>
    <name type="common">western corn rootworm</name>
    <dbReference type="NCBI Taxonomy" id="50390"/>
    <lineage>
        <taxon>Eukaryota</taxon>
        <taxon>Metazoa</taxon>
        <taxon>Ecdysozoa</taxon>
        <taxon>Arthropoda</taxon>
        <taxon>Hexapoda</taxon>
        <taxon>Insecta</taxon>
        <taxon>Pterygota</taxon>
        <taxon>Neoptera</taxon>
        <taxon>Endopterygota</taxon>
        <taxon>Coleoptera</taxon>
        <taxon>Polyphaga</taxon>
        <taxon>Cucujiformia</taxon>
        <taxon>Chrysomeloidea</taxon>
        <taxon>Chrysomelidae</taxon>
        <taxon>Galerucinae</taxon>
        <taxon>Diabroticina</taxon>
        <taxon>Diabroticites</taxon>
        <taxon>Diabrotica</taxon>
    </lineage>
</organism>
<evidence type="ECO:0000313" key="1">
    <source>
        <dbReference type="RefSeq" id="XP_028146671.1"/>
    </source>
</evidence>
<name>A0A6P7GBE6_DIAVI</name>
<gene>
    <name evidence="1" type="primary">LOC114340148</name>
</gene>
<dbReference type="InParanoid" id="A0A6P7GBE6"/>